<sequence length="213" mass="24070">ELFPGDVYVRQETPVFQRSEVSRNVTCLFDCISNHVLDMNLAARFIYEQKINNQFDEAGYKEFVRSDCADNALAFRYDGLDFLEDTVLESRLNNIALRLMTEIHCAKVDKLIRLQQITSNVDPLTKRITLSPENLTKEWFIDGPAPFARITDPPDAIKTYSVRQNGRNGKCESLINLPSGVEATLLDFAEDLAGYGRSELRGSTLSQLDGPSR</sequence>
<evidence type="ECO:0000313" key="1">
    <source>
        <dbReference type="EMBL" id="KHJ77177.1"/>
    </source>
</evidence>
<proteinExistence type="predicted"/>
<dbReference type="OrthoDB" id="5860674at2759"/>
<name>A0A0B1S132_OESDE</name>
<dbReference type="EMBL" id="KN611021">
    <property type="protein sequence ID" value="KHJ77177.1"/>
    <property type="molecule type" value="Genomic_DNA"/>
</dbReference>
<accession>A0A0B1S132</accession>
<organism evidence="1 2">
    <name type="scientific">Oesophagostomum dentatum</name>
    <name type="common">Nodular worm</name>
    <dbReference type="NCBI Taxonomy" id="61180"/>
    <lineage>
        <taxon>Eukaryota</taxon>
        <taxon>Metazoa</taxon>
        <taxon>Ecdysozoa</taxon>
        <taxon>Nematoda</taxon>
        <taxon>Chromadorea</taxon>
        <taxon>Rhabditida</taxon>
        <taxon>Rhabditina</taxon>
        <taxon>Rhabditomorpha</taxon>
        <taxon>Strongyloidea</taxon>
        <taxon>Strongylidae</taxon>
        <taxon>Oesophagostomum</taxon>
    </lineage>
</organism>
<reference evidence="1 2" key="1">
    <citation type="submission" date="2014-03" db="EMBL/GenBank/DDBJ databases">
        <title>Draft genome of the hookworm Oesophagostomum dentatum.</title>
        <authorList>
            <person name="Mitreva M."/>
        </authorList>
    </citation>
    <scope>NUCLEOTIDE SEQUENCE [LARGE SCALE GENOMIC DNA]</scope>
    <source>
        <strain evidence="1 2">OD-Hann</strain>
    </source>
</reference>
<protein>
    <submittedName>
        <fullName evidence="1">Uncharacterized protein</fullName>
    </submittedName>
</protein>
<evidence type="ECO:0000313" key="2">
    <source>
        <dbReference type="Proteomes" id="UP000053660"/>
    </source>
</evidence>
<keyword evidence="2" id="KW-1185">Reference proteome</keyword>
<dbReference type="Proteomes" id="UP000053660">
    <property type="component" value="Unassembled WGS sequence"/>
</dbReference>
<dbReference type="AlphaFoldDB" id="A0A0B1S132"/>
<feature type="non-terminal residue" evidence="1">
    <location>
        <position position="1"/>
    </location>
</feature>
<gene>
    <name evidence="1" type="ORF">OESDEN_23203</name>
</gene>